<dbReference type="EMBL" id="JAUSYP010000001">
    <property type="protein sequence ID" value="MDQ0753027.1"/>
    <property type="molecule type" value="Genomic_DNA"/>
</dbReference>
<comment type="caution">
    <text evidence="1">The sequence shown here is derived from an EMBL/GenBank/DDBJ whole genome shotgun (WGS) entry which is preliminary data.</text>
</comment>
<accession>A0ABU0R352</accession>
<protein>
    <submittedName>
        <fullName evidence="1">Uncharacterized protein</fullName>
    </submittedName>
</protein>
<organism evidence="1 2">
    <name type="scientific">Streptomyces africanus</name>
    <dbReference type="NCBI Taxonomy" id="231024"/>
    <lineage>
        <taxon>Bacteria</taxon>
        <taxon>Bacillati</taxon>
        <taxon>Actinomycetota</taxon>
        <taxon>Actinomycetes</taxon>
        <taxon>Kitasatosporales</taxon>
        <taxon>Streptomycetaceae</taxon>
        <taxon>Streptomyces</taxon>
    </lineage>
</organism>
<gene>
    <name evidence="1" type="ORF">QF034_007258</name>
</gene>
<keyword evidence="2" id="KW-1185">Reference proteome</keyword>
<dbReference type="Proteomes" id="UP001232755">
    <property type="component" value="Unassembled WGS sequence"/>
</dbReference>
<proteinExistence type="predicted"/>
<evidence type="ECO:0000313" key="2">
    <source>
        <dbReference type="Proteomes" id="UP001232755"/>
    </source>
</evidence>
<reference evidence="1 2" key="1">
    <citation type="submission" date="2023-07" db="EMBL/GenBank/DDBJ databases">
        <title>Comparative genomics of wheat-associated soil bacteria to identify genetic determinants of phenazine resistance.</title>
        <authorList>
            <person name="Mouncey N."/>
        </authorList>
    </citation>
    <scope>NUCLEOTIDE SEQUENCE [LARGE SCALE GENOMIC DNA]</scope>
    <source>
        <strain evidence="1 2">B3I12</strain>
    </source>
</reference>
<sequence length="79" mass="8076">MCSNCKAQVDHGVAALEALANGEAIPETENAALPDGAQPIPMVVADFGDKVGIVTSKEGWIALKVLMSMIGGIIPLDGD</sequence>
<name>A0ABU0R352_9ACTN</name>
<dbReference type="RefSeq" id="WP_307178926.1">
    <property type="nucleotide sequence ID" value="NZ_JAUSYP010000001.1"/>
</dbReference>
<evidence type="ECO:0000313" key="1">
    <source>
        <dbReference type="EMBL" id="MDQ0753027.1"/>
    </source>
</evidence>